<dbReference type="PROSITE" id="PS51257">
    <property type="entry name" value="PROKAR_LIPOPROTEIN"/>
    <property type="match status" value="1"/>
</dbReference>
<dbReference type="EMBL" id="POWF01000001">
    <property type="protein sequence ID" value="PNQ75142.1"/>
    <property type="molecule type" value="Genomic_DNA"/>
</dbReference>
<evidence type="ECO:0000313" key="4">
    <source>
        <dbReference type="Proteomes" id="UP000236641"/>
    </source>
</evidence>
<keyword evidence="4" id="KW-1185">Reference proteome</keyword>
<dbReference type="RefSeq" id="WP_103050992.1">
    <property type="nucleotide sequence ID" value="NZ_POWF01000001.1"/>
</dbReference>
<evidence type="ECO:0000313" key="3">
    <source>
        <dbReference type="EMBL" id="PNQ75142.1"/>
    </source>
</evidence>
<organism evidence="3 4">
    <name type="scientific">Hanstruepera neustonica</name>
    <dbReference type="NCBI Taxonomy" id="1445657"/>
    <lineage>
        <taxon>Bacteria</taxon>
        <taxon>Pseudomonadati</taxon>
        <taxon>Bacteroidota</taxon>
        <taxon>Flavobacteriia</taxon>
        <taxon>Flavobacteriales</taxon>
        <taxon>Flavobacteriaceae</taxon>
        <taxon>Hanstruepera</taxon>
    </lineage>
</organism>
<evidence type="ECO:0000259" key="2">
    <source>
        <dbReference type="Pfam" id="PF14292"/>
    </source>
</evidence>
<keyword evidence="1" id="KW-0732">Signal</keyword>
<reference evidence="3 4" key="1">
    <citation type="submission" date="2018-01" db="EMBL/GenBank/DDBJ databases">
        <title>The draft genome of Hanstruepera neustonica JCM19743.</title>
        <authorList>
            <person name="He R.-H."/>
            <person name="Du Z.-J."/>
        </authorList>
    </citation>
    <scope>NUCLEOTIDE SEQUENCE [LARGE SCALE GENOMIC DNA]</scope>
    <source>
        <strain evidence="3 4">JCM19743</strain>
    </source>
</reference>
<dbReference type="Pfam" id="PF14292">
    <property type="entry name" value="SusE"/>
    <property type="match status" value="2"/>
</dbReference>
<comment type="caution">
    <text evidence="3">The sequence shown here is derived from an EMBL/GenBank/DDBJ whole genome shotgun (WGS) entry which is preliminary data.</text>
</comment>
<sequence length="608" mass="66271">MKNLLKTIYLLTLLFVVISCNDENDFGFVAPDDSFTIVSPNSGATLFLDNQNEQNVALTIVWEDNVTNSSNYTIEMSSNEEFTETVTIGSSSSNTFSLTVESLNAILLDYEVPAFEETSLYFRVNAGGEYTDVITLVISSYPEENPIITSPDNSFAVVLSDVTEDETALSVTWDDPDFSDETPVIINYSLEVAVAGTDFAVVENIGNTSERMDDTTHGELNDAALNLGLAVDMAGTLDVRVRSVIETASGDLERISDFITITVTPYETALLPVIYGVGAGLPDAGWGWDSPVELLLQGSVYSSNVNLSPDNGGNFRFFAQMDWNPVSFNYPWYESRGFTIDANLVNANDGDSNFQFVGTAGEYFLEIDMENKTITLGPPIVGPNCEFDQLWLVGAGVPDAGWGWDSPVQLPCTGNGVYSGNVNLQNNGGADNNFRFFTAEGDWGSGRNFPYYSDQGYTIDPNFTNAMDGDSNFAFIGTTGQYFLTVDTVNQTITLGPPQTTCEFDQLWLVGAGVPDAGWGWDTPVVFPCTGAGIYSAEVTFANDAFRFFTAEGDWGSGRNFPYYVGEGYTIDPLFEDALDGDNNFRFVGTPGTYTLTMDTVNKTITLQ</sequence>
<feature type="chain" id="PRO_5014431228" description="SusE outer membrane protein domain-containing protein" evidence="1">
    <location>
        <begin position="23"/>
        <end position="608"/>
    </location>
</feature>
<dbReference type="OrthoDB" id="975117at2"/>
<dbReference type="Gene3D" id="2.60.40.3620">
    <property type="match status" value="3"/>
</dbReference>
<proteinExistence type="predicted"/>
<accession>A0A2K1E4D0</accession>
<protein>
    <recommendedName>
        <fullName evidence="2">SusE outer membrane protein domain-containing protein</fullName>
    </recommendedName>
</protein>
<dbReference type="Proteomes" id="UP000236641">
    <property type="component" value="Unassembled WGS sequence"/>
</dbReference>
<feature type="domain" description="SusE outer membrane protein" evidence="2">
    <location>
        <begin position="23"/>
        <end position="125"/>
    </location>
</feature>
<dbReference type="AlphaFoldDB" id="A0A2K1E4D0"/>
<feature type="signal peptide" evidence="1">
    <location>
        <begin position="1"/>
        <end position="22"/>
    </location>
</feature>
<gene>
    <name evidence="3" type="ORF">C1T31_03125</name>
</gene>
<evidence type="ECO:0000256" key="1">
    <source>
        <dbReference type="SAM" id="SignalP"/>
    </source>
</evidence>
<feature type="domain" description="SusE outer membrane protein" evidence="2">
    <location>
        <begin position="146"/>
        <end position="242"/>
    </location>
</feature>
<dbReference type="InterPro" id="IPR025970">
    <property type="entry name" value="SusE"/>
</dbReference>
<name>A0A2K1E4D0_9FLAO</name>